<dbReference type="InterPro" id="IPR011250">
    <property type="entry name" value="OMP/PagP_B-barrel"/>
</dbReference>
<reference evidence="4" key="1">
    <citation type="journal article" date="2022" name="bioRxiv">
        <title>Thiovibrio frasassiensisgen. nov., sp. nov., an autotrophic, elemental sulfur disproportionating bacterium isolated from sulfidic karst sediment, and proposal of Thiovibrionaceae fam. nov.</title>
        <authorList>
            <person name="Aronson H."/>
            <person name="Thomas C."/>
            <person name="Bhattacharyya M."/>
            <person name="Eckstein S."/>
            <person name="Jensen S."/>
            <person name="Barco R."/>
            <person name="Macalady J."/>
            <person name="Amend J."/>
        </authorList>
    </citation>
    <scope>NUCLEOTIDE SEQUENCE</scope>
    <source>
        <strain evidence="4">RS19-109</strain>
    </source>
</reference>
<dbReference type="EMBL" id="JAPHEH010000001">
    <property type="protein sequence ID" value="MDG4476267.1"/>
    <property type="molecule type" value="Genomic_DNA"/>
</dbReference>
<organism evidence="4 5">
    <name type="scientific">Thiovibrio frasassiensis</name>
    <dbReference type="NCBI Taxonomy" id="2984131"/>
    <lineage>
        <taxon>Bacteria</taxon>
        <taxon>Pseudomonadati</taxon>
        <taxon>Thermodesulfobacteriota</taxon>
        <taxon>Desulfobulbia</taxon>
        <taxon>Desulfobulbales</taxon>
        <taxon>Thiovibrionaceae</taxon>
        <taxon>Thiovibrio</taxon>
    </lineage>
</organism>
<proteinExistence type="predicted"/>
<name>A0A9X4MP33_9BACT</name>
<dbReference type="Pfam" id="PF13505">
    <property type="entry name" value="OMP_b-brl"/>
    <property type="match status" value="1"/>
</dbReference>
<dbReference type="RefSeq" id="WP_307633237.1">
    <property type="nucleotide sequence ID" value="NZ_JAPHEH010000001.1"/>
</dbReference>
<evidence type="ECO:0000313" key="5">
    <source>
        <dbReference type="Proteomes" id="UP001154240"/>
    </source>
</evidence>
<keyword evidence="5" id="KW-1185">Reference proteome</keyword>
<protein>
    <submittedName>
        <fullName evidence="4">Porin family protein</fullName>
    </submittedName>
</protein>
<sequence>MTCSVVMLLLGAGATVQAEETSFTGASLALGLGSVRNQVDYGGYLAGQTSKDTDTVGIIDASYGINLAPQCLVTLGATYDLNKTDFGTVSYVDGGNTYSVDGQLKNHFSFYVAPGYRLSPNWLVYAKLGWHHAKGEFNDSQLGSGETTHNGVGYGLGFSTVLAKQIEARLEVQHIDYNRESANQSDGKPETNQAVVYLGYRF</sequence>
<evidence type="ECO:0000256" key="2">
    <source>
        <dbReference type="SAM" id="SignalP"/>
    </source>
</evidence>
<feature type="domain" description="Outer membrane protein beta-barrel" evidence="3">
    <location>
        <begin position="7"/>
        <end position="202"/>
    </location>
</feature>
<feature type="signal peptide" evidence="2">
    <location>
        <begin position="1"/>
        <end position="18"/>
    </location>
</feature>
<keyword evidence="1 2" id="KW-0732">Signal</keyword>
<feature type="chain" id="PRO_5040754214" evidence="2">
    <location>
        <begin position="19"/>
        <end position="202"/>
    </location>
</feature>
<gene>
    <name evidence="4" type="ORF">OLX77_08875</name>
</gene>
<evidence type="ECO:0000259" key="3">
    <source>
        <dbReference type="Pfam" id="PF13505"/>
    </source>
</evidence>
<dbReference type="Gene3D" id="2.40.160.20">
    <property type="match status" value="1"/>
</dbReference>
<reference evidence="4" key="2">
    <citation type="submission" date="2022-10" db="EMBL/GenBank/DDBJ databases">
        <authorList>
            <person name="Aronson H.S."/>
        </authorList>
    </citation>
    <scope>NUCLEOTIDE SEQUENCE</scope>
    <source>
        <strain evidence="4">RS19-109</strain>
    </source>
</reference>
<accession>A0A9X4MP33</accession>
<dbReference type="Proteomes" id="UP001154240">
    <property type="component" value="Unassembled WGS sequence"/>
</dbReference>
<dbReference type="SUPFAM" id="SSF56925">
    <property type="entry name" value="OMPA-like"/>
    <property type="match status" value="1"/>
</dbReference>
<comment type="caution">
    <text evidence="4">The sequence shown here is derived from an EMBL/GenBank/DDBJ whole genome shotgun (WGS) entry which is preliminary data.</text>
</comment>
<evidence type="ECO:0000256" key="1">
    <source>
        <dbReference type="ARBA" id="ARBA00022729"/>
    </source>
</evidence>
<dbReference type="AlphaFoldDB" id="A0A9X4MP33"/>
<evidence type="ECO:0000313" key="4">
    <source>
        <dbReference type="EMBL" id="MDG4476267.1"/>
    </source>
</evidence>
<dbReference type="InterPro" id="IPR027385">
    <property type="entry name" value="Beta-barrel_OMP"/>
</dbReference>